<organism evidence="3 4">
    <name type="scientific">Aliidongia dinghuensis</name>
    <dbReference type="NCBI Taxonomy" id="1867774"/>
    <lineage>
        <taxon>Bacteria</taxon>
        <taxon>Pseudomonadati</taxon>
        <taxon>Pseudomonadota</taxon>
        <taxon>Alphaproteobacteria</taxon>
        <taxon>Rhodospirillales</taxon>
        <taxon>Dongiaceae</taxon>
        <taxon>Aliidongia</taxon>
    </lineage>
</organism>
<dbReference type="Gene3D" id="3.40.350.10">
    <property type="entry name" value="Creatinase/prolidase N-terminal domain"/>
    <property type="match status" value="1"/>
</dbReference>
<comment type="caution">
    <text evidence="3">The sequence shown here is derived from an EMBL/GenBank/DDBJ whole genome shotgun (WGS) entry which is preliminary data.</text>
</comment>
<dbReference type="EMBL" id="BMJQ01000021">
    <property type="protein sequence ID" value="GGF44347.1"/>
    <property type="molecule type" value="Genomic_DNA"/>
</dbReference>
<dbReference type="Proteomes" id="UP000646365">
    <property type="component" value="Unassembled WGS sequence"/>
</dbReference>
<keyword evidence="3" id="KW-0645">Protease</keyword>
<sequence>MFGAEEFARRVVEARAAMAAAGADLLLVDHGELLAWLTGYTVSETMYRAALLPLEGEPWFVLRALDEDPCRRKTWLRDIVGFVDTADPHGVIAETIAARGLARARIGADFNSYGFSAHTRDRLQALLPAARFVDLSGLSDRLRRVKSPAELAVLAQAAAIADSAMEAVRCQARPGITPREASAVAAAEFLRLGADIGDVGPIVRGAGDNEFLHGALGTEALGEGDVLHVELIPKVANYGARLMRPILVGADRRGVGRIAERLIQLQDRQIAAMKPGTAAAEVDALLREAVLAEGLRARYDNVTGYTLGLYARTPRTSDFSYAFRPNADWRLEAGMVFHMYASAGGIGISETVVVEPAGGRRLTTAPRRLLLGGT</sequence>
<dbReference type="CDD" id="cd01066">
    <property type="entry name" value="APP_MetAP"/>
    <property type="match status" value="1"/>
</dbReference>
<dbReference type="SUPFAM" id="SSF53092">
    <property type="entry name" value="Creatinase/prolidase N-terminal domain"/>
    <property type="match status" value="1"/>
</dbReference>
<keyword evidence="3" id="KW-0378">Hydrolase</keyword>
<dbReference type="Pfam" id="PF01321">
    <property type="entry name" value="Creatinase_N"/>
    <property type="match status" value="1"/>
</dbReference>
<keyword evidence="3" id="KW-0031">Aminopeptidase</keyword>
<feature type="domain" description="Peptidase M24" evidence="1">
    <location>
        <begin position="154"/>
        <end position="355"/>
    </location>
</feature>
<evidence type="ECO:0000313" key="3">
    <source>
        <dbReference type="EMBL" id="GGF44347.1"/>
    </source>
</evidence>
<reference evidence="3" key="1">
    <citation type="journal article" date="2014" name="Int. J. Syst. Evol. Microbiol.">
        <title>Complete genome sequence of Corynebacterium casei LMG S-19264T (=DSM 44701T), isolated from a smear-ripened cheese.</title>
        <authorList>
            <consortium name="US DOE Joint Genome Institute (JGI-PGF)"/>
            <person name="Walter F."/>
            <person name="Albersmeier A."/>
            <person name="Kalinowski J."/>
            <person name="Ruckert C."/>
        </authorList>
    </citation>
    <scope>NUCLEOTIDE SEQUENCE</scope>
    <source>
        <strain evidence="3">CGMCC 1.15725</strain>
    </source>
</reference>
<dbReference type="InterPro" id="IPR000587">
    <property type="entry name" value="Creatinase_N"/>
</dbReference>
<dbReference type="SUPFAM" id="SSF55920">
    <property type="entry name" value="Creatinase/aminopeptidase"/>
    <property type="match status" value="1"/>
</dbReference>
<reference evidence="3" key="2">
    <citation type="submission" date="2020-09" db="EMBL/GenBank/DDBJ databases">
        <authorList>
            <person name="Sun Q."/>
            <person name="Zhou Y."/>
        </authorList>
    </citation>
    <scope>NUCLEOTIDE SEQUENCE</scope>
    <source>
        <strain evidence="3">CGMCC 1.15725</strain>
    </source>
</reference>
<dbReference type="PANTHER" id="PTHR46112">
    <property type="entry name" value="AMINOPEPTIDASE"/>
    <property type="match status" value="1"/>
</dbReference>
<name>A0A8J3E6G2_9PROT</name>
<dbReference type="PANTHER" id="PTHR46112:SF3">
    <property type="entry name" value="AMINOPEPTIDASE YPDF"/>
    <property type="match status" value="1"/>
</dbReference>
<proteinExistence type="predicted"/>
<evidence type="ECO:0000259" key="1">
    <source>
        <dbReference type="Pfam" id="PF00557"/>
    </source>
</evidence>
<feature type="domain" description="Creatinase N-terminal" evidence="2">
    <location>
        <begin position="10"/>
        <end position="145"/>
    </location>
</feature>
<dbReference type="RefSeq" id="WP_189051731.1">
    <property type="nucleotide sequence ID" value="NZ_BMJQ01000021.1"/>
</dbReference>
<dbReference type="GO" id="GO:0004177">
    <property type="term" value="F:aminopeptidase activity"/>
    <property type="evidence" value="ECO:0007669"/>
    <property type="project" value="UniProtKB-KW"/>
</dbReference>
<dbReference type="InterPro" id="IPR050659">
    <property type="entry name" value="Peptidase_M24B"/>
</dbReference>
<dbReference type="InterPro" id="IPR029149">
    <property type="entry name" value="Creatin/AminoP/Spt16_N"/>
</dbReference>
<dbReference type="InterPro" id="IPR000994">
    <property type="entry name" value="Pept_M24"/>
</dbReference>
<dbReference type="AlphaFoldDB" id="A0A8J3E6G2"/>
<accession>A0A8J3E6G2</accession>
<evidence type="ECO:0000313" key="4">
    <source>
        <dbReference type="Proteomes" id="UP000646365"/>
    </source>
</evidence>
<keyword evidence="4" id="KW-1185">Reference proteome</keyword>
<evidence type="ECO:0000259" key="2">
    <source>
        <dbReference type="Pfam" id="PF01321"/>
    </source>
</evidence>
<gene>
    <name evidence="3" type="ORF">GCM10011611_58460</name>
</gene>
<dbReference type="Gene3D" id="3.90.230.10">
    <property type="entry name" value="Creatinase/methionine aminopeptidase superfamily"/>
    <property type="match status" value="1"/>
</dbReference>
<dbReference type="Pfam" id="PF00557">
    <property type="entry name" value="Peptidase_M24"/>
    <property type="match status" value="1"/>
</dbReference>
<protein>
    <submittedName>
        <fullName evidence="3">Xaa-Pro aminopeptidase</fullName>
    </submittedName>
</protein>
<dbReference type="InterPro" id="IPR036005">
    <property type="entry name" value="Creatinase/aminopeptidase-like"/>
</dbReference>